<keyword evidence="1" id="KW-0862">Zinc</keyword>
<dbReference type="PROSITE" id="PS50089">
    <property type="entry name" value="ZF_RING_2"/>
    <property type="match status" value="1"/>
</dbReference>
<reference evidence="4" key="1">
    <citation type="submission" date="2020-10" db="EMBL/GenBank/DDBJ databases">
        <authorList>
            <person name="Kusch S."/>
        </authorList>
    </citation>
    <scope>NUCLEOTIDE SEQUENCE</scope>
    <source>
        <strain evidence="4">SwB9</strain>
    </source>
</reference>
<evidence type="ECO:0000313" key="4">
    <source>
        <dbReference type="EMBL" id="CAD6454192.1"/>
    </source>
</evidence>
<comment type="caution">
    <text evidence="4">The sequence shown here is derived from an EMBL/GenBank/DDBJ whole genome shotgun (WGS) entry which is preliminary data.</text>
</comment>
<keyword evidence="1" id="KW-0479">Metal-binding</keyword>
<keyword evidence="5" id="KW-1185">Reference proteome</keyword>
<dbReference type="GO" id="GO:0008270">
    <property type="term" value="F:zinc ion binding"/>
    <property type="evidence" value="ECO:0007669"/>
    <property type="project" value="UniProtKB-KW"/>
</dbReference>
<evidence type="ECO:0000256" key="1">
    <source>
        <dbReference type="PROSITE-ProRule" id="PRU00175"/>
    </source>
</evidence>
<proteinExistence type="predicted"/>
<sequence>MRNQWNAREIFSIDPKGDTLFNCVGISKSKPGHPRCLKPIGKPRRTAAARLLDELSSLPISGGDYSEREVEEIMEDLLGEVLCYIHKQGGSHPQNEEVGGRWWGRVERVQLSLQRGVEEQVRAQSPLRMVERERYQIPVAVREPVVTARNFVPFGKYKMLASESQREEAQREEAQREEAQREEAQREEAQREEAQREEERRMREETARRERQEALRLREEESQREEAQREEAQREEAQREEAQREEAQREEAQILHQSQLQAQRRSEDAELQLERDRQIQVLQQQHEATAHLQNTRDIRSRRLDVPQPVAIQSIFQRPTIAIPEPITTQPPLQPHPIQRPLLRKPLDDCPLCYEPIARDEDAEWCRAQCGQNVCKECFAQWRHTLGRIKITCCICRAKWKF</sequence>
<dbReference type="OrthoDB" id="2122982at2759"/>
<dbReference type="EMBL" id="CAJHIA010000036">
    <property type="protein sequence ID" value="CAD6454192.1"/>
    <property type="molecule type" value="Genomic_DNA"/>
</dbReference>
<organism evidence="4 5">
    <name type="scientific">Sclerotinia trifoliorum</name>
    <dbReference type="NCBI Taxonomy" id="28548"/>
    <lineage>
        <taxon>Eukaryota</taxon>
        <taxon>Fungi</taxon>
        <taxon>Dikarya</taxon>
        <taxon>Ascomycota</taxon>
        <taxon>Pezizomycotina</taxon>
        <taxon>Leotiomycetes</taxon>
        <taxon>Helotiales</taxon>
        <taxon>Sclerotiniaceae</taxon>
        <taxon>Sclerotinia</taxon>
    </lineage>
</organism>
<dbReference type="InterPro" id="IPR001841">
    <property type="entry name" value="Znf_RING"/>
</dbReference>
<feature type="domain" description="RING-type" evidence="3">
    <location>
        <begin position="349"/>
        <end position="396"/>
    </location>
</feature>
<feature type="region of interest" description="Disordered" evidence="2">
    <location>
        <begin position="163"/>
        <end position="271"/>
    </location>
</feature>
<evidence type="ECO:0000313" key="5">
    <source>
        <dbReference type="Proteomes" id="UP000624404"/>
    </source>
</evidence>
<accession>A0A8H2W3V8</accession>
<protein>
    <submittedName>
        <fullName evidence="4">52b3f414-9f67-4646-afe2-4f4b5e5a8042</fullName>
    </submittedName>
</protein>
<dbReference type="AlphaFoldDB" id="A0A8H2W3V8"/>
<evidence type="ECO:0000256" key="2">
    <source>
        <dbReference type="SAM" id="MobiDB-lite"/>
    </source>
</evidence>
<keyword evidence="1" id="KW-0863">Zinc-finger</keyword>
<gene>
    <name evidence="4" type="ORF">SCLTRI_LOCUS10094</name>
</gene>
<evidence type="ECO:0000259" key="3">
    <source>
        <dbReference type="PROSITE" id="PS50089"/>
    </source>
</evidence>
<name>A0A8H2W3V8_9HELO</name>
<feature type="compositionally biased region" description="Basic and acidic residues" evidence="2">
    <location>
        <begin position="164"/>
        <end position="253"/>
    </location>
</feature>
<dbReference type="SUPFAM" id="SSF57850">
    <property type="entry name" value="RING/U-box"/>
    <property type="match status" value="1"/>
</dbReference>
<dbReference type="Proteomes" id="UP000624404">
    <property type="component" value="Unassembled WGS sequence"/>
</dbReference>